<keyword evidence="2" id="KW-1185">Reference proteome</keyword>
<gene>
    <name evidence="1" type="ORF">RF11_04661</name>
</gene>
<dbReference type="EMBL" id="JWZT01001703">
    <property type="protein sequence ID" value="KII71610.1"/>
    <property type="molecule type" value="Genomic_DNA"/>
</dbReference>
<evidence type="ECO:0000313" key="2">
    <source>
        <dbReference type="Proteomes" id="UP000031668"/>
    </source>
</evidence>
<evidence type="ECO:0000313" key="1">
    <source>
        <dbReference type="EMBL" id="KII71610.1"/>
    </source>
</evidence>
<name>A0A0C2N5P6_THEKT</name>
<accession>A0A0C2N5P6</accession>
<reference evidence="1 2" key="1">
    <citation type="journal article" date="2014" name="Genome Biol. Evol.">
        <title>The genome of the myxosporean Thelohanellus kitauei shows adaptations to nutrient acquisition within its fish host.</title>
        <authorList>
            <person name="Yang Y."/>
            <person name="Xiong J."/>
            <person name="Zhou Z."/>
            <person name="Huo F."/>
            <person name="Miao W."/>
            <person name="Ran C."/>
            <person name="Liu Y."/>
            <person name="Zhang J."/>
            <person name="Feng J."/>
            <person name="Wang M."/>
            <person name="Wang M."/>
            <person name="Wang L."/>
            <person name="Yao B."/>
        </authorList>
    </citation>
    <scope>NUCLEOTIDE SEQUENCE [LARGE SCALE GENOMIC DNA]</scope>
    <source>
        <strain evidence="1">Wuqing</strain>
    </source>
</reference>
<proteinExistence type="predicted"/>
<sequence length="151" mass="16816">MTEVDPNNATDTCDALIAKDITILGSVNMQSLGRSLNATEESILSRIFKNDVVEESLDETDTYVNIINRCNRTRISGVRVFVNDIPISADLMDGYIYADVKVYETDDDESAKGTDTILRIDTSDHLNLKLATFVDFIQSLKKIHSNLKSGH</sequence>
<dbReference type="AlphaFoldDB" id="A0A0C2N5P6"/>
<dbReference type="Proteomes" id="UP000031668">
    <property type="component" value="Unassembled WGS sequence"/>
</dbReference>
<protein>
    <submittedName>
        <fullName evidence="1">Uncharacterized protein</fullName>
    </submittedName>
</protein>
<comment type="caution">
    <text evidence="1">The sequence shown here is derived from an EMBL/GenBank/DDBJ whole genome shotgun (WGS) entry which is preliminary data.</text>
</comment>
<organism evidence="1 2">
    <name type="scientific">Thelohanellus kitauei</name>
    <name type="common">Myxosporean</name>
    <dbReference type="NCBI Taxonomy" id="669202"/>
    <lineage>
        <taxon>Eukaryota</taxon>
        <taxon>Metazoa</taxon>
        <taxon>Cnidaria</taxon>
        <taxon>Myxozoa</taxon>
        <taxon>Myxosporea</taxon>
        <taxon>Bivalvulida</taxon>
        <taxon>Platysporina</taxon>
        <taxon>Myxobolidae</taxon>
        <taxon>Thelohanellus</taxon>
    </lineage>
</organism>